<evidence type="ECO:0000313" key="3">
    <source>
        <dbReference type="Proteomes" id="UP001458880"/>
    </source>
</evidence>
<protein>
    <submittedName>
        <fullName evidence="2">Uncharacterized protein</fullName>
    </submittedName>
</protein>
<sequence>MNVLYGILLVNLLLIPISVHGCSSSSSDKSIIIEGDNHWNISFQSRPTLPFQYLVGLVKWSDAQMEIYCTGAIVRVYKVYIVVLANHECLKHFVRYEDIKLVKWNTAKKTTFGKEYIDYNPSGNTKSTVLTFVQYTNWEVEVVIITLTESEDPYEINNSTPAIPYDNSTSSNTVKIYTSSL</sequence>
<dbReference type="AlphaFoldDB" id="A0AAW1ID40"/>
<keyword evidence="3" id="KW-1185">Reference proteome</keyword>
<feature type="chain" id="PRO_5043497655" evidence="1">
    <location>
        <begin position="22"/>
        <end position="181"/>
    </location>
</feature>
<proteinExistence type="predicted"/>
<dbReference type="EMBL" id="JASPKY010000657">
    <property type="protein sequence ID" value="KAK9687181.1"/>
    <property type="molecule type" value="Genomic_DNA"/>
</dbReference>
<reference evidence="2 3" key="1">
    <citation type="journal article" date="2024" name="BMC Genomics">
        <title>De novo assembly and annotation of Popillia japonica's genome with initial clues to its potential as an invasive pest.</title>
        <authorList>
            <person name="Cucini C."/>
            <person name="Boschi S."/>
            <person name="Funari R."/>
            <person name="Cardaioli E."/>
            <person name="Iannotti N."/>
            <person name="Marturano G."/>
            <person name="Paoli F."/>
            <person name="Bruttini M."/>
            <person name="Carapelli A."/>
            <person name="Frati F."/>
            <person name="Nardi F."/>
        </authorList>
    </citation>
    <scope>NUCLEOTIDE SEQUENCE [LARGE SCALE GENOMIC DNA]</scope>
    <source>
        <strain evidence="2">DMR45628</strain>
    </source>
</reference>
<gene>
    <name evidence="2" type="ORF">QE152_g36649</name>
</gene>
<name>A0AAW1ID40_POPJA</name>
<evidence type="ECO:0000256" key="1">
    <source>
        <dbReference type="SAM" id="SignalP"/>
    </source>
</evidence>
<accession>A0AAW1ID40</accession>
<keyword evidence="1" id="KW-0732">Signal</keyword>
<comment type="caution">
    <text evidence="2">The sequence shown here is derived from an EMBL/GenBank/DDBJ whole genome shotgun (WGS) entry which is preliminary data.</text>
</comment>
<organism evidence="2 3">
    <name type="scientific">Popillia japonica</name>
    <name type="common">Japanese beetle</name>
    <dbReference type="NCBI Taxonomy" id="7064"/>
    <lineage>
        <taxon>Eukaryota</taxon>
        <taxon>Metazoa</taxon>
        <taxon>Ecdysozoa</taxon>
        <taxon>Arthropoda</taxon>
        <taxon>Hexapoda</taxon>
        <taxon>Insecta</taxon>
        <taxon>Pterygota</taxon>
        <taxon>Neoptera</taxon>
        <taxon>Endopterygota</taxon>
        <taxon>Coleoptera</taxon>
        <taxon>Polyphaga</taxon>
        <taxon>Scarabaeiformia</taxon>
        <taxon>Scarabaeidae</taxon>
        <taxon>Rutelinae</taxon>
        <taxon>Popillia</taxon>
    </lineage>
</organism>
<dbReference type="Proteomes" id="UP001458880">
    <property type="component" value="Unassembled WGS sequence"/>
</dbReference>
<evidence type="ECO:0000313" key="2">
    <source>
        <dbReference type="EMBL" id="KAK9687181.1"/>
    </source>
</evidence>
<feature type="signal peptide" evidence="1">
    <location>
        <begin position="1"/>
        <end position="21"/>
    </location>
</feature>